<sequence length="178" mass="19872">MPAPVCRCSLHRVNLVSQVTWTTPRCSRQPSRWLVTRGDVGHYRHVERRQSDEQPRSPMELLQQMPALVVLERFPVPVLAIAEDGSILFANSAFAEMVGRSTDDVKALPFAEIFHSLPADDSAVSVMRAHADLVVELKHDDGSIVRALMSKSALLRGDDPVALACFQDLTEKLWTEEL</sequence>
<dbReference type="InterPro" id="IPR000014">
    <property type="entry name" value="PAS"/>
</dbReference>
<accession>I7G7G9</accession>
<dbReference type="SMART" id="SM00091">
    <property type="entry name" value="PAS"/>
    <property type="match status" value="1"/>
</dbReference>
<dbReference type="PROSITE" id="PS50112">
    <property type="entry name" value="PAS"/>
    <property type="match status" value="1"/>
</dbReference>
<name>I7G7G9_MYCS2</name>
<dbReference type="EMBL" id="CP001663">
    <property type="protein sequence ID" value="AFP38609.1"/>
    <property type="molecule type" value="Genomic_DNA"/>
</dbReference>
<dbReference type="Gene3D" id="3.30.450.20">
    <property type="entry name" value="PAS domain"/>
    <property type="match status" value="1"/>
</dbReference>
<evidence type="ECO:0000313" key="3">
    <source>
        <dbReference type="Proteomes" id="UP000006158"/>
    </source>
</evidence>
<proteinExistence type="predicted"/>
<protein>
    <submittedName>
        <fullName evidence="2">PAS/PAC sensor protein</fullName>
    </submittedName>
</protein>
<organism evidence="2 3">
    <name type="scientific">Mycolicibacterium smegmatis (strain ATCC 700084 / mc(2)155)</name>
    <name type="common">Mycobacterium smegmatis</name>
    <dbReference type="NCBI Taxonomy" id="246196"/>
    <lineage>
        <taxon>Bacteria</taxon>
        <taxon>Bacillati</taxon>
        <taxon>Actinomycetota</taxon>
        <taxon>Actinomycetes</taxon>
        <taxon>Mycobacteriales</taxon>
        <taxon>Mycobacteriaceae</taxon>
        <taxon>Mycolicibacterium</taxon>
    </lineage>
</organism>
<dbReference type="NCBIfam" id="TIGR00229">
    <property type="entry name" value="sensory_box"/>
    <property type="match status" value="1"/>
</dbReference>
<dbReference type="AlphaFoldDB" id="I7G7G9"/>
<dbReference type="Proteomes" id="UP000006158">
    <property type="component" value="Chromosome"/>
</dbReference>
<feature type="domain" description="PAS" evidence="1">
    <location>
        <begin position="70"/>
        <end position="105"/>
    </location>
</feature>
<dbReference type="KEGG" id="msg:MSMEI_2139"/>
<evidence type="ECO:0000313" key="2">
    <source>
        <dbReference type="EMBL" id="AFP38609.1"/>
    </source>
</evidence>
<dbReference type="Pfam" id="PF13426">
    <property type="entry name" value="PAS_9"/>
    <property type="match status" value="1"/>
</dbReference>
<dbReference type="SUPFAM" id="SSF55785">
    <property type="entry name" value="PYP-like sensor domain (PAS domain)"/>
    <property type="match status" value="1"/>
</dbReference>
<dbReference type="InterPro" id="IPR035965">
    <property type="entry name" value="PAS-like_dom_sf"/>
</dbReference>
<dbReference type="CDD" id="cd00130">
    <property type="entry name" value="PAS"/>
    <property type="match status" value="1"/>
</dbReference>
<reference evidence="2 3" key="2">
    <citation type="journal article" date="2009" name="Genome Res.">
        <title>Ortho-proteogenomics: multiple proteomes investigation through orthology and a new MS-based protocol.</title>
        <authorList>
            <person name="Gallien S."/>
            <person name="Perrodou E."/>
            <person name="Carapito C."/>
            <person name="Deshayes C."/>
            <person name="Reyrat J.M."/>
            <person name="Van Dorsselaer A."/>
            <person name="Poch O."/>
            <person name="Schaeffer C."/>
            <person name="Lecompte O."/>
        </authorList>
    </citation>
    <scope>NUCLEOTIDE SEQUENCE [LARGE SCALE GENOMIC DNA]</scope>
    <source>
        <strain evidence="3">ATCC 700084 / mc(2)155</strain>
    </source>
</reference>
<reference evidence="2 3" key="1">
    <citation type="journal article" date="2007" name="Genome Biol.">
        <title>Interrupted coding sequences in Mycobacterium smegmatis: authentic mutations or sequencing errors?</title>
        <authorList>
            <person name="Deshayes C."/>
            <person name="Perrodou E."/>
            <person name="Gallien S."/>
            <person name="Euphrasie D."/>
            <person name="Schaeffer C."/>
            <person name="Van-Dorsselaer A."/>
            <person name="Poch O."/>
            <person name="Lecompte O."/>
            <person name="Reyrat J.M."/>
        </authorList>
    </citation>
    <scope>NUCLEOTIDE SEQUENCE [LARGE SCALE GENOMIC DNA]</scope>
    <source>
        <strain evidence="3">ATCC 700084 / mc(2)155</strain>
    </source>
</reference>
<evidence type="ECO:0000259" key="1">
    <source>
        <dbReference type="PROSITE" id="PS50112"/>
    </source>
</evidence>
<gene>
    <name evidence="2" type="ordered locus">MSMEI_2139</name>
</gene>
<dbReference type="PATRIC" id="fig|246196.56.peg.2192"/>